<dbReference type="AlphaFoldDB" id="A0A1R1Y7V0"/>
<accession>A0A1R1Y7V0</accession>
<dbReference type="GO" id="GO:0042284">
    <property type="term" value="F:sphingolipid delta-4 desaturase activity"/>
    <property type="evidence" value="ECO:0007669"/>
    <property type="project" value="TreeGrafter"/>
</dbReference>
<sequence>MTLPPKTTEKDVKFDPRFPDFFGFWNRSIPNRDQGPAVDKYDEPHIKRKIAILKKYPQIKELAGYDIRTKYITFAAVTAHIALAYYFGRIFTGSWYVFALASYCLGASIAALYGVIFHEITHNLAAPTSLENRFIGLVANIPLLIPLAMSFRRYHLEHHTYQGVKGYDPDLPLDWEVKYIGNNPILKFLWLMIYGIMYIVRGLAMNKPLRRWELINWAWSVGTNTALYYLVGGKGIGFLALSVAFGYGPHPGAAHFIQEHYTFANGQETYNYYGSGNLIYMNIGYHNEHHDFHNIPWSNLPKVKAIAMEFYDNMAYHDSWWRVLYLFVTCKLLAPQSRVVRSYEDHTYARKNLRVKDEVRPDGYSKGTNISAVSDAAYDKEYNKLVSV</sequence>
<evidence type="ECO:0000313" key="4">
    <source>
        <dbReference type="Proteomes" id="UP000187283"/>
    </source>
</evidence>
<comment type="caution">
    <text evidence="3">The sequence shown here is derived from an EMBL/GenBank/DDBJ whole genome shotgun (WGS) entry which is preliminary data.</text>
</comment>
<dbReference type="Pfam" id="PF08557">
    <property type="entry name" value="Lipid_DES"/>
    <property type="match status" value="1"/>
</dbReference>
<dbReference type="InterPro" id="IPR013866">
    <property type="entry name" value="Sphingolipid_d4-desaturase_N"/>
</dbReference>
<protein>
    <submittedName>
        <fullName evidence="3">Sphingolipid delta(4)-desaturase DES1</fullName>
    </submittedName>
</protein>
<organism evidence="3 4">
    <name type="scientific">Smittium culicis</name>
    <dbReference type="NCBI Taxonomy" id="133412"/>
    <lineage>
        <taxon>Eukaryota</taxon>
        <taxon>Fungi</taxon>
        <taxon>Fungi incertae sedis</taxon>
        <taxon>Zoopagomycota</taxon>
        <taxon>Kickxellomycotina</taxon>
        <taxon>Harpellomycetes</taxon>
        <taxon>Harpellales</taxon>
        <taxon>Legeriomycetaceae</taxon>
        <taxon>Smittium</taxon>
    </lineage>
</organism>
<proteinExistence type="predicted"/>
<evidence type="ECO:0000259" key="2">
    <source>
        <dbReference type="SMART" id="SM01269"/>
    </source>
</evidence>
<dbReference type="EMBL" id="LSSN01000633">
    <property type="protein sequence ID" value="OMJ22979.1"/>
    <property type="molecule type" value="Genomic_DNA"/>
</dbReference>
<name>A0A1R1Y7V0_9FUNG</name>
<dbReference type="OrthoDB" id="200948at2759"/>
<feature type="transmembrane region" description="Helical" evidence="1">
    <location>
        <begin position="95"/>
        <end position="114"/>
    </location>
</feature>
<feature type="domain" description="Sphingolipid delta4-desaturase N-terminal" evidence="2">
    <location>
        <begin position="35"/>
        <end position="69"/>
    </location>
</feature>
<dbReference type="Proteomes" id="UP000187283">
    <property type="component" value="Unassembled WGS sequence"/>
</dbReference>
<evidence type="ECO:0000313" key="3">
    <source>
        <dbReference type="EMBL" id="OMJ22979.1"/>
    </source>
</evidence>
<feature type="transmembrane region" description="Helical" evidence="1">
    <location>
        <begin position="134"/>
        <end position="151"/>
    </location>
</feature>
<feature type="transmembrane region" description="Helical" evidence="1">
    <location>
        <begin position="71"/>
        <end position="88"/>
    </location>
</feature>
<dbReference type="Pfam" id="PF00487">
    <property type="entry name" value="FA_desaturase"/>
    <property type="match status" value="1"/>
</dbReference>
<feature type="transmembrane region" description="Helical" evidence="1">
    <location>
        <begin position="226"/>
        <end position="247"/>
    </location>
</feature>
<dbReference type="GO" id="GO:0016020">
    <property type="term" value="C:membrane"/>
    <property type="evidence" value="ECO:0007669"/>
    <property type="project" value="GOC"/>
</dbReference>
<dbReference type="PANTHER" id="PTHR12879:SF8">
    <property type="entry name" value="SPHINGOLIPID DELTA(4)-DESATURASE DES1"/>
    <property type="match status" value="1"/>
</dbReference>
<evidence type="ECO:0000256" key="1">
    <source>
        <dbReference type="SAM" id="Phobius"/>
    </source>
</evidence>
<gene>
    <name evidence="3" type="ORF">AYI70_g2547</name>
</gene>
<keyword evidence="1" id="KW-1133">Transmembrane helix</keyword>
<keyword evidence="1" id="KW-0812">Transmembrane</keyword>
<dbReference type="PANTHER" id="PTHR12879">
    <property type="entry name" value="SPHINGOLIPID DELTA 4 DESATURASE/C-4 HYDROXYLASE PROTEIN DES2"/>
    <property type="match status" value="1"/>
</dbReference>
<dbReference type="STRING" id="133412.A0A1R1Y7V0"/>
<dbReference type="SMART" id="SM01269">
    <property type="entry name" value="Lipid_DES"/>
    <property type="match status" value="1"/>
</dbReference>
<reference evidence="3 4" key="1">
    <citation type="submission" date="2017-01" db="EMBL/GenBank/DDBJ databases">
        <authorList>
            <person name="Mah S.A."/>
            <person name="Swanson W.J."/>
            <person name="Moy G.W."/>
            <person name="Vacquier V.D."/>
        </authorList>
    </citation>
    <scope>NUCLEOTIDE SEQUENCE [LARGE SCALE GENOMIC DNA]</scope>
    <source>
        <strain evidence="3 4">GSMNP</strain>
    </source>
</reference>
<keyword evidence="4" id="KW-1185">Reference proteome</keyword>
<feature type="transmembrane region" description="Helical" evidence="1">
    <location>
        <begin position="188"/>
        <end position="206"/>
    </location>
</feature>
<keyword evidence="1" id="KW-0472">Membrane</keyword>
<dbReference type="GO" id="GO:0046513">
    <property type="term" value="P:ceramide biosynthetic process"/>
    <property type="evidence" value="ECO:0007669"/>
    <property type="project" value="TreeGrafter"/>
</dbReference>
<dbReference type="InterPro" id="IPR005804">
    <property type="entry name" value="FA_desaturase_dom"/>
</dbReference>